<proteinExistence type="predicted"/>
<dbReference type="PANTHER" id="PTHR34700:SF4">
    <property type="entry name" value="PHAGE-LIKE ELEMENT PBSX PROTEIN XKDP"/>
    <property type="match status" value="1"/>
</dbReference>
<evidence type="ECO:0000259" key="3">
    <source>
        <dbReference type="PROSITE" id="PS51782"/>
    </source>
</evidence>
<dbReference type="InterPro" id="IPR018392">
    <property type="entry name" value="LysM"/>
</dbReference>
<dbReference type="PANTHER" id="PTHR34700">
    <property type="entry name" value="POTASSIUM BINDING PROTEIN KBP"/>
    <property type="match status" value="1"/>
</dbReference>
<dbReference type="Proteomes" id="UP000004935">
    <property type="component" value="Unassembled WGS sequence"/>
</dbReference>
<sequence>MVKSLVLKRKGRLFRESRKSVAEEHQTDRRACGNNKSLYRRFCSYIFKSIDDGQKHFCKRGYIIWRKKSIDNETVIFIRGAVEGQNIELDLDETVFDDKVWREIYQKKERFFPDLEVIGWALSRMGFSVRLNDKIKKTHFENFPGDGKVLYMTDHLEGEDAFYVYRGQDLVRQSGYYIYYEKNPMMQEYLIERNQKLKEAVSYESMLEAKRDEKIVRQFRTIVQEKQKSSKTKDMMKRLSSSAAMLLVLILAGGMFYYSRLDNSSSFGDAIHGAVETMGKGVKDNVSMEEENKGSGTTTKQLPASTEKADGTEAGTTADEKKTEAGTTAATASTQKSTQSMEHSQTYVVKKGDSLVSISRRMYGTRKYMYKILDANKIGPKERIYPGQKLIIPSITK</sequence>
<evidence type="ECO:0000313" key="5">
    <source>
        <dbReference type="Proteomes" id="UP000004935"/>
    </source>
</evidence>
<evidence type="ECO:0000256" key="1">
    <source>
        <dbReference type="SAM" id="MobiDB-lite"/>
    </source>
</evidence>
<comment type="caution">
    <text evidence="4">The sequence shown here is derived from an EMBL/GenBank/DDBJ whole genome shotgun (WGS) entry which is preliminary data.</text>
</comment>
<protein>
    <submittedName>
        <fullName evidence="4">LysM domain protein</fullName>
    </submittedName>
</protein>
<feature type="transmembrane region" description="Helical" evidence="2">
    <location>
        <begin position="239"/>
        <end position="258"/>
    </location>
</feature>
<keyword evidence="2" id="KW-0812">Transmembrane</keyword>
<feature type="region of interest" description="Disordered" evidence="1">
    <location>
        <begin position="282"/>
        <end position="344"/>
    </location>
</feature>
<dbReference type="eggNOG" id="COG1388">
    <property type="taxonomic scope" value="Bacteria"/>
</dbReference>
<reference evidence="4" key="1">
    <citation type="submission" date="2007-11" db="EMBL/GenBank/DDBJ databases">
        <authorList>
            <person name="Fulton L."/>
            <person name="Clifton S."/>
            <person name="Fulton B."/>
            <person name="Xu J."/>
            <person name="Minx P."/>
            <person name="Pepin K.H."/>
            <person name="Johnson M."/>
            <person name="Thiruvilangam P."/>
            <person name="Bhonagiri V."/>
            <person name="Nash W.E."/>
            <person name="Mardis E.R."/>
            <person name="Wilson R.K."/>
        </authorList>
    </citation>
    <scope>NUCLEOTIDE SEQUENCE [LARGE SCALE GENOMIC DNA]</scope>
    <source>
        <strain evidence="4">DSM 14662</strain>
    </source>
</reference>
<dbReference type="SMART" id="SM00257">
    <property type="entry name" value="LysM"/>
    <property type="match status" value="1"/>
</dbReference>
<accession>B0MG48</accession>
<feature type="compositionally biased region" description="Low complexity" evidence="1">
    <location>
        <begin position="325"/>
        <end position="340"/>
    </location>
</feature>
<feature type="domain" description="LysM" evidence="3">
    <location>
        <begin position="345"/>
        <end position="392"/>
    </location>
</feature>
<dbReference type="CDD" id="cd00118">
    <property type="entry name" value="LysM"/>
    <property type="match status" value="1"/>
</dbReference>
<name>B0MG48_ANACD</name>
<dbReference type="InterPro" id="IPR052196">
    <property type="entry name" value="Bact_Kbp"/>
</dbReference>
<keyword evidence="2" id="KW-0472">Membrane</keyword>
<dbReference type="HOGENOM" id="CLU_033411_0_0_9"/>
<dbReference type="PROSITE" id="PS51782">
    <property type="entry name" value="LYSM"/>
    <property type="match status" value="1"/>
</dbReference>
<evidence type="ECO:0000256" key="2">
    <source>
        <dbReference type="SAM" id="Phobius"/>
    </source>
</evidence>
<dbReference type="STRING" id="411490.ANACAC_02558"/>
<gene>
    <name evidence="4" type="ORF">ANACAC_02558</name>
</gene>
<evidence type="ECO:0000313" key="4">
    <source>
        <dbReference type="EMBL" id="EDR96853.1"/>
    </source>
</evidence>
<dbReference type="AlphaFoldDB" id="B0MG48"/>
<dbReference type="SUPFAM" id="SSF54106">
    <property type="entry name" value="LysM domain"/>
    <property type="match status" value="1"/>
</dbReference>
<dbReference type="Pfam" id="PF01476">
    <property type="entry name" value="LysM"/>
    <property type="match status" value="1"/>
</dbReference>
<dbReference type="InterPro" id="IPR036779">
    <property type="entry name" value="LysM_dom_sf"/>
</dbReference>
<reference evidence="4" key="2">
    <citation type="submission" date="2013-11" db="EMBL/GenBank/DDBJ databases">
        <title>Draft genome sequence of Anaerostipes caccae (DSM 14662).</title>
        <authorList>
            <person name="Sudarsanam P."/>
            <person name="Ley R."/>
            <person name="Guruge J."/>
            <person name="Turnbaugh P.J."/>
            <person name="Mahowald M."/>
            <person name="Liep D."/>
            <person name="Gordon J."/>
        </authorList>
    </citation>
    <scope>NUCLEOTIDE SEQUENCE</scope>
    <source>
        <strain evidence="4">DSM 14662</strain>
    </source>
</reference>
<dbReference type="EMBL" id="ABAX03000015">
    <property type="protein sequence ID" value="EDR96853.1"/>
    <property type="molecule type" value="Genomic_DNA"/>
</dbReference>
<organism evidence="4 5">
    <name type="scientific">Anaerostipes caccae (strain DSM 14662 / CCUG 47493 / JCM 13470 / NCIMB 13811 / L1-92)</name>
    <dbReference type="NCBI Taxonomy" id="411490"/>
    <lineage>
        <taxon>Bacteria</taxon>
        <taxon>Bacillati</taxon>
        <taxon>Bacillota</taxon>
        <taxon>Clostridia</taxon>
        <taxon>Lachnospirales</taxon>
        <taxon>Lachnospiraceae</taxon>
        <taxon>Anaerostipes</taxon>
    </lineage>
</organism>
<keyword evidence="2" id="KW-1133">Transmembrane helix</keyword>
<dbReference type="Gene3D" id="3.10.350.10">
    <property type="entry name" value="LysM domain"/>
    <property type="match status" value="1"/>
</dbReference>
<feature type="compositionally biased region" description="Polar residues" evidence="1">
    <location>
        <begin position="294"/>
        <end position="304"/>
    </location>
</feature>
<keyword evidence="5" id="KW-1185">Reference proteome</keyword>